<keyword evidence="5 7" id="KW-0234">DNA repair</keyword>
<dbReference type="Pfam" id="PF02565">
    <property type="entry name" value="RecO_C"/>
    <property type="match status" value="1"/>
</dbReference>
<evidence type="ECO:0000256" key="3">
    <source>
        <dbReference type="ARBA" id="ARBA00022763"/>
    </source>
</evidence>
<protein>
    <recommendedName>
        <fullName evidence="2 7">DNA repair protein RecO</fullName>
    </recommendedName>
    <alternativeName>
        <fullName evidence="6 7">Recombination protein O</fullName>
    </alternativeName>
</protein>
<dbReference type="InterPro" id="IPR022572">
    <property type="entry name" value="DNA_rep/recomb_RecO_N"/>
</dbReference>
<dbReference type="EMBL" id="FTOD01000014">
    <property type="protein sequence ID" value="SIT12895.1"/>
    <property type="molecule type" value="Genomic_DNA"/>
</dbReference>
<dbReference type="GO" id="GO:0043590">
    <property type="term" value="C:bacterial nucleoid"/>
    <property type="evidence" value="ECO:0007669"/>
    <property type="project" value="TreeGrafter"/>
</dbReference>
<evidence type="ECO:0000256" key="2">
    <source>
        <dbReference type="ARBA" id="ARBA00021310"/>
    </source>
</evidence>
<dbReference type="InterPro" id="IPR042242">
    <property type="entry name" value="RecO_C"/>
</dbReference>
<evidence type="ECO:0000256" key="6">
    <source>
        <dbReference type="ARBA" id="ARBA00033409"/>
    </source>
</evidence>
<evidence type="ECO:0000256" key="4">
    <source>
        <dbReference type="ARBA" id="ARBA00023172"/>
    </source>
</evidence>
<organism evidence="9 10">
    <name type="scientific">Kroppenstedtia eburnea</name>
    <dbReference type="NCBI Taxonomy" id="714067"/>
    <lineage>
        <taxon>Bacteria</taxon>
        <taxon>Bacillati</taxon>
        <taxon>Bacillota</taxon>
        <taxon>Bacilli</taxon>
        <taxon>Bacillales</taxon>
        <taxon>Thermoactinomycetaceae</taxon>
        <taxon>Kroppenstedtia</taxon>
    </lineage>
</organism>
<dbReference type="PANTHER" id="PTHR33991:SF1">
    <property type="entry name" value="DNA REPAIR PROTEIN RECO"/>
    <property type="match status" value="1"/>
</dbReference>
<evidence type="ECO:0000259" key="8">
    <source>
        <dbReference type="Pfam" id="PF11967"/>
    </source>
</evidence>
<name>A0A1N7PQS4_9BACL</name>
<dbReference type="NCBIfam" id="TIGR00613">
    <property type="entry name" value="reco"/>
    <property type="match status" value="1"/>
</dbReference>
<proteinExistence type="inferred from homology"/>
<dbReference type="RefSeq" id="WP_076526243.1">
    <property type="nucleotide sequence ID" value="NZ_CP048103.1"/>
</dbReference>
<evidence type="ECO:0000313" key="9">
    <source>
        <dbReference type="EMBL" id="SIT12895.1"/>
    </source>
</evidence>
<dbReference type="Proteomes" id="UP000186795">
    <property type="component" value="Unassembled WGS sequence"/>
</dbReference>
<accession>A0A1N7PQS4</accession>
<dbReference type="Gene3D" id="2.40.50.140">
    <property type="entry name" value="Nucleic acid-binding proteins"/>
    <property type="match status" value="1"/>
</dbReference>
<dbReference type="OrthoDB" id="9797083at2"/>
<dbReference type="GO" id="GO:0006310">
    <property type="term" value="P:DNA recombination"/>
    <property type="evidence" value="ECO:0007669"/>
    <property type="project" value="UniProtKB-UniRule"/>
</dbReference>
<dbReference type="SUPFAM" id="SSF57863">
    <property type="entry name" value="ArfGap/RecO-like zinc finger"/>
    <property type="match status" value="1"/>
</dbReference>
<dbReference type="HAMAP" id="MF_00201">
    <property type="entry name" value="RecO"/>
    <property type="match status" value="1"/>
</dbReference>
<evidence type="ECO:0000256" key="5">
    <source>
        <dbReference type="ARBA" id="ARBA00023204"/>
    </source>
</evidence>
<dbReference type="AlphaFoldDB" id="A0A1N7PQS4"/>
<feature type="domain" description="DNA replication/recombination mediator RecO N-terminal" evidence="8">
    <location>
        <begin position="1"/>
        <end position="77"/>
    </location>
</feature>
<dbReference type="InterPro" id="IPR012340">
    <property type="entry name" value="NA-bd_OB-fold"/>
</dbReference>
<dbReference type="InterPro" id="IPR003717">
    <property type="entry name" value="RecO"/>
</dbReference>
<dbReference type="Pfam" id="PF11967">
    <property type="entry name" value="RecO_N"/>
    <property type="match status" value="1"/>
</dbReference>
<sequence length="250" mass="28252">MLEKLEGVVIRTRDYGESHKVVILFTKAHGKYAVMARGAKKPKSRLAAVTQPFTSGEYLCFTGSGMATLSQGDILESRHLLRSDLVRASYAAYWTEFLDKLKEEKEPDLPVYVWLETVLNLLEEGVDPEILSRIFELKVLESAGYRPRLQGCVQCGGADTPVKFSVRQGGFLCSGCSHRDPEALFLSPAAARILGTLAGISPQRLGQIRVKEETRRQLERILRSFIDEYIDLPLRSRDFLDRMKKDWRNG</sequence>
<reference evidence="10" key="1">
    <citation type="submission" date="2017-01" db="EMBL/GenBank/DDBJ databases">
        <authorList>
            <person name="Varghese N."/>
            <person name="Submissions S."/>
        </authorList>
    </citation>
    <scope>NUCLEOTIDE SEQUENCE [LARGE SCALE GENOMIC DNA]</scope>
    <source>
        <strain evidence="10">DSM 45196</strain>
    </source>
</reference>
<evidence type="ECO:0000256" key="1">
    <source>
        <dbReference type="ARBA" id="ARBA00007452"/>
    </source>
</evidence>
<dbReference type="GO" id="GO:0006302">
    <property type="term" value="P:double-strand break repair"/>
    <property type="evidence" value="ECO:0007669"/>
    <property type="project" value="TreeGrafter"/>
</dbReference>
<keyword evidence="10" id="KW-1185">Reference proteome</keyword>
<comment type="function">
    <text evidence="7">Involved in DNA repair and RecF pathway recombination.</text>
</comment>
<dbReference type="InterPro" id="IPR037278">
    <property type="entry name" value="ARFGAP/RecO"/>
</dbReference>
<keyword evidence="3 7" id="KW-0227">DNA damage</keyword>
<evidence type="ECO:0000313" key="10">
    <source>
        <dbReference type="Proteomes" id="UP000186795"/>
    </source>
</evidence>
<dbReference type="Gene3D" id="1.20.1440.120">
    <property type="entry name" value="Recombination protein O, C-terminal domain"/>
    <property type="match status" value="1"/>
</dbReference>
<gene>
    <name evidence="7" type="primary">recO</name>
    <name evidence="9" type="ORF">SAMN05421790_11412</name>
</gene>
<dbReference type="PANTHER" id="PTHR33991">
    <property type="entry name" value="DNA REPAIR PROTEIN RECO"/>
    <property type="match status" value="1"/>
</dbReference>
<keyword evidence="4 7" id="KW-0233">DNA recombination</keyword>
<evidence type="ECO:0000256" key="7">
    <source>
        <dbReference type="HAMAP-Rule" id="MF_00201"/>
    </source>
</evidence>
<dbReference type="SUPFAM" id="SSF50249">
    <property type="entry name" value="Nucleic acid-binding proteins"/>
    <property type="match status" value="1"/>
</dbReference>
<comment type="similarity">
    <text evidence="1 7">Belongs to the RecO family.</text>
</comment>